<dbReference type="CDD" id="cd00082">
    <property type="entry name" value="HisKA"/>
    <property type="match status" value="1"/>
</dbReference>
<dbReference type="InterPro" id="IPR005467">
    <property type="entry name" value="His_kinase_dom"/>
</dbReference>
<dbReference type="GO" id="GO:0000155">
    <property type="term" value="F:phosphorelay sensor kinase activity"/>
    <property type="evidence" value="ECO:0007669"/>
    <property type="project" value="InterPro"/>
</dbReference>
<dbReference type="PANTHER" id="PTHR45453:SF1">
    <property type="entry name" value="PHOSPHATE REGULON SENSOR PROTEIN PHOR"/>
    <property type="match status" value="1"/>
</dbReference>
<evidence type="ECO:0000256" key="2">
    <source>
        <dbReference type="ARBA" id="ARBA00012438"/>
    </source>
</evidence>
<sequence length="379" mass="40862">MAWSEVVVVVVITAAITASAVGVGTWRYARRAGEFSQSDINVLEAGSALIDVIATAGIIVDYTDSVVRSSASAAAMGIVRKKRINDSDILRLVDDTRKQGRPLVVEMELRGTARKEMRLFDVKTVIASNRNVVVLLDDKTESRRLDEARRDFLANISHELKTPIGAIGLLAEALIDATDDPDTVKKFSTNLRTESRRLGELVQGIIQLSRVQTVDVLAEALPLRTSDLVAEAIERCSVLAESKRIAVEPKCPDSLWVVGDVELLTVAVKNLIDNAINYSESDTTVGISVTATKSSVRIAVSDTGVGIPAEELERVFERFYRVDPSRSRVTGGTGLGLSLVKHISLSHGGDVSVVSQIGAGSTFTVSLPRFEPQQPGVNL</sequence>
<protein>
    <recommendedName>
        <fullName evidence="2">histidine kinase</fullName>
        <ecNumber evidence="2">2.7.13.3</ecNumber>
    </recommendedName>
</protein>
<dbReference type="GO" id="GO:0005886">
    <property type="term" value="C:plasma membrane"/>
    <property type="evidence" value="ECO:0007669"/>
    <property type="project" value="TreeGrafter"/>
</dbReference>
<dbReference type="PRINTS" id="PR00344">
    <property type="entry name" value="BCTRLSENSOR"/>
</dbReference>
<dbReference type="SMART" id="SM00388">
    <property type="entry name" value="HisKA"/>
    <property type="match status" value="1"/>
</dbReference>
<dbReference type="Pfam" id="PF00512">
    <property type="entry name" value="HisKA"/>
    <property type="match status" value="1"/>
</dbReference>
<dbReference type="InterPro" id="IPR036890">
    <property type="entry name" value="HATPase_C_sf"/>
</dbReference>
<dbReference type="CDD" id="cd00075">
    <property type="entry name" value="HATPase"/>
    <property type="match status" value="1"/>
</dbReference>
<dbReference type="SUPFAM" id="SSF47384">
    <property type="entry name" value="Homodimeric domain of signal transducing histidine kinase"/>
    <property type="match status" value="1"/>
</dbReference>
<dbReference type="GO" id="GO:0016036">
    <property type="term" value="P:cellular response to phosphate starvation"/>
    <property type="evidence" value="ECO:0007669"/>
    <property type="project" value="TreeGrafter"/>
</dbReference>
<dbReference type="InterPro" id="IPR050351">
    <property type="entry name" value="BphY/WalK/GraS-like"/>
</dbReference>
<dbReference type="AlphaFoldDB" id="A0A6J6F7R8"/>
<dbReference type="PROSITE" id="PS50109">
    <property type="entry name" value="HIS_KIN"/>
    <property type="match status" value="1"/>
</dbReference>
<dbReference type="GO" id="GO:0004721">
    <property type="term" value="F:phosphoprotein phosphatase activity"/>
    <property type="evidence" value="ECO:0007669"/>
    <property type="project" value="TreeGrafter"/>
</dbReference>
<dbReference type="InterPro" id="IPR036097">
    <property type="entry name" value="HisK_dim/P_sf"/>
</dbReference>
<evidence type="ECO:0000259" key="8">
    <source>
        <dbReference type="PROSITE" id="PS50109"/>
    </source>
</evidence>
<keyword evidence="6" id="KW-0902">Two-component regulatory system</keyword>
<evidence type="ECO:0000256" key="4">
    <source>
        <dbReference type="ARBA" id="ARBA00022679"/>
    </source>
</evidence>
<keyword evidence="7" id="KW-0472">Membrane</keyword>
<dbReference type="FunFam" id="3.30.565.10:FF:000006">
    <property type="entry name" value="Sensor histidine kinase WalK"/>
    <property type="match status" value="1"/>
</dbReference>
<dbReference type="SMART" id="SM00387">
    <property type="entry name" value="HATPase_c"/>
    <property type="match status" value="1"/>
</dbReference>
<dbReference type="FunFam" id="1.10.287.130:FF:000001">
    <property type="entry name" value="Two-component sensor histidine kinase"/>
    <property type="match status" value="1"/>
</dbReference>
<evidence type="ECO:0000256" key="5">
    <source>
        <dbReference type="ARBA" id="ARBA00022777"/>
    </source>
</evidence>
<gene>
    <name evidence="9" type="ORF">UFOPK1788_00128</name>
</gene>
<keyword evidence="3" id="KW-0597">Phosphoprotein</keyword>
<reference evidence="9" key="1">
    <citation type="submission" date="2020-05" db="EMBL/GenBank/DDBJ databases">
        <authorList>
            <person name="Chiriac C."/>
            <person name="Salcher M."/>
            <person name="Ghai R."/>
            <person name="Kavagutti S V."/>
        </authorList>
    </citation>
    <scope>NUCLEOTIDE SEQUENCE</scope>
</reference>
<dbReference type="EMBL" id="CAEZUE010000007">
    <property type="protein sequence ID" value="CAB4584616.1"/>
    <property type="molecule type" value="Genomic_DNA"/>
</dbReference>
<keyword evidence="4" id="KW-0808">Transferase</keyword>
<dbReference type="SUPFAM" id="SSF55874">
    <property type="entry name" value="ATPase domain of HSP90 chaperone/DNA topoisomerase II/histidine kinase"/>
    <property type="match status" value="1"/>
</dbReference>
<dbReference type="EC" id="2.7.13.3" evidence="2"/>
<proteinExistence type="predicted"/>
<evidence type="ECO:0000256" key="1">
    <source>
        <dbReference type="ARBA" id="ARBA00000085"/>
    </source>
</evidence>
<dbReference type="InterPro" id="IPR003661">
    <property type="entry name" value="HisK_dim/P_dom"/>
</dbReference>
<evidence type="ECO:0000256" key="6">
    <source>
        <dbReference type="ARBA" id="ARBA00023012"/>
    </source>
</evidence>
<feature type="domain" description="Histidine kinase" evidence="8">
    <location>
        <begin position="155"/>
        <end position="371"/>
    </location>
</feature>
<dbReference type="InterPro" id="IPR004358">
    <property type="entry name" value="Sig_transdc_His_kin-like_C"/>
</dbReference>
<evidence type="ECO:0000256" key="7">
    <source>
        <dbReference type="ARBA" id="ARBA00023136"/>
    </source>
</evidence>
<dbReference type="InterPro" id="IPR003594">
    <property type="entry name" value="HATPase_dom"/>
</dbReference>
<dbReference type="Gene3D" id="1.10.287.130">
    <property type="match status" value="1"/>
</dbReference>
<name>A0A6J6F7R8_9ZZZZ</name>
<accession>A0A6J6F7R8</accession>
<evidence type="ECO:0000256" key="3">
    <source>
        <dbReference type="ARBA" id="ARBA00022553"/>
    </source>
</evidence>
<evidence type="ECO:0000313" key="9">
    <source>
        <dbReference type="EMBL" id="CAB4584616.1"/>
    </source>
</evidence>
<dbReference type="Gene3D" id="3.30.565.10">
    <property type="entry name" value="Histidine kinase-like ATPase, C-terminal domain"/>
    <property type="match status" value="1"/>
</dbReference>
<dbReference type="PANTHER" id="PTHR45453">
    <property type="entry name" value="PHOSPHATE REGULON SENSOR PROTEIN PHOR"/>
    <property type="match status" value="1"/>
</dbReference>
<keyword evidence="5" id="KW-0418">Kinase</keyword>
<comment type="catalytic activity">
    <reaction evidence="1">
        <text>ATP + protein L-histidine = ADP + protein N-phospho-L-histidine.</text>
        <dbReference type="EC" id="2.7.13.3"/>
    </reaction>
</comment>
<dbReference type="Pfam" id="PF02518">
    <property type="entry name" value="HATPase_c"/>
    <property type="match status" value="1"/>
</dbReference>
<organism evidence="9">
    <name type="scientific">freshwater metagenome</name>
    <dbReference type="NCBI Taxonomy" id="449393"/>
    <lineage>
        <taxon>unclassified sequences</taxon>
        <taxon>metagenomes</taxon>
        <taxon>ecological metagenomes</taxon>
    </lineage>
</organism>